<dbReference type="EMBL" id="CP059693">
    <property type="protein sequence ID" value="WDE10587.1"/>
    <property type="molecule type" value="Genomic_DNA"/>
</dbReference>
<evidence type="ECO:0000313" key="3">
    <source>
        <dbReference type="Proteomes" id="UP001215231"/>
    </source>
</evidence>
<name>A0ABY7VCF9_9GAMM</name>
<evidence type="ECO:0000313" key="2">
    <source>
        <dbReference type="EMBL" id="WDE10587.1"/>
    </source>
</evidence>
<keyword evidence="3" id="KW-1185">Reference proteome</keyword>
<protein>
    <submittedName>
        <fullName evidence="2">Uncharacterized protein</fullName>
    </submittedName>
</protein>
<keyword evidence="1" id="KW-0732">Signal</keyword>
<dbReference type="Proteomes" id="UP001215231">
    <property type="component" value="Chromosome"/>
</dbReference>
<feature type="signal peptide" evidence="1">
    <location>
        <begin position="1"/>
        <end position="22"/>
    </location>
</feature>
<organism evidence="2 3">
    <name type="scientific">Thalassomonas haliotis</name>
    <dbReference type="NCBI Taxonomy" id="485448"/>
    <lineage>
        <taxon>Bacteria</taxon>
        <taxon>Pseudomonadati</taxon>
        <taxon>Pseudomonadota</taxon>
        <taxon>Gammaproteobacteria</taxon>
        <taxon>Alteromonadales</taxon>
        <taxon>Colwelliaceae</taxon>
        <taxon>Thalassomonas</taxon>
    </lineage>
</organism>
<sequence length="147" mass="16093">MFRKVSSVLSLSIMLLVSFNVAAVEAVSYQQGANGFSGATFTVFSRSRAQHPARESHYFRYDGANRYYHPQYFELGDLSRKDNISSAKLFFPGVAAGVYLVFKIYVRQILNADNLELAYATGWKAGYGFSAGANSGSRGDFAGSGIK</sequence>
<proteinExistence type="predicted"/>
<gene>
    <name evidence="2" type="ORF">H3N35_20340</name>
</gene>
<evidence type="ECO:0000256" key="1">
    <source>
        <dbReference type="SAM" id="SignalP"/>
    </source>
</evidence>
<reference evidence="2 3" key="1">
    <citation type="journal article" date="2022" name="Mar. Drugs">
        <title>Bioassay-Guided Fractionation Leads to the Detection of Cholic Acid Generated by the Rare Thalassomonas sp.</title>
        <authorList>
            <person name="Pheiffer F."/>
            <person name="Schneider Y.K."/>
            <person name="Hansen E.H."/>
            <person name="Andersen J.H."/>
            <person name="Isaksson J."/>
            <person name="Busche T."/>
            <person name="R C."/>
            <person name="Kalinowski J."/>
            <person name="Zyl L.V."/>
            <person name="Trindade M."/>
        </authorList>
    </citation>
    <scope>NUCLEOTIDE SEQUENCE [LARGE SCALE GENOMIC DNA]</scope>
    <source>
        <strain evidence="2 3">A5K-61T</strain>
    </source>
</reference>
<accession>A0ABY7VCF9</accession>
<dbReference type="RefSeq" id="WP_274050630.1">
    <property type="nucleotide sequence ID" value="NZ_CP059693.1"/>
</dbReference>
<feature type="chain" id="PRO_5047273629" evidence="1">
    <location>
        <begin position="23"/>
        <end position="147"/>
    </location>
</feature>